<dbReference type="PATRIC" id="fig|582680.6.peg.2796"/>
<comment type="caution">
    <text evidence="5">The sequence shown here is derived from an EMBL/GenBank/DDBJ whole genome shotgun (WGS) entry which is preliminary data.</text>
</comment>
<dbReference type="STRING" id="582680.RS86_02727"/>
<dbReference type="CDD" id="cd17274">
    <property type="entry name" value="RMtype1_S_Eco540ANI-TRD1-CR1_like"/>
    <property type="match status" value="1"/>
</dbReference>
<dbReference type="PANTHER" id="PTHR30408:SF12">
    <property type="entry name" value="TYPE I RESTRICTION ENZYME MJAVIII SPECIFICITY SUBUNIT"/>
    <property type="match status" value="1"/>
</dbReference>
<dbReference type="GO" id="GO:0009307">
    <property type="term" value="P:DNA restriction-modification system"/>
    <property type="evidence" value="ECO:0007669"/>
    <property type="project" value="UniProtKB-KW"/>
</dbReference>
<evidence type="ECO:0000313" key="5">
    <source>
        <dbReference type="EMBL" id="KJL32255.1"/>
    </source>
</evidence>
<dbReference type="EMBL" id="JYIX01000037">
    <property type="protein sequence ID" value="KJL32255.1"/>
    <property type="molecule type" value="Genomic_DNA"/>
</dbReference>
<dbReference type="AlphaFoldDB" id="A0A0F0LIZ2"/>
<dbReference type="Pfam" id="PF01420">
    <property type="entry name" value="Methylase_S"/>
    <property type="match status" value="1"/>
</dbReference>
<organism evidence="5 6">
    <name type="scientific">Microbacterium azadirachtae</name>
    <dbReference type="NCBI Taxonomy" id="582680"/>
    <lineage>
        <taxon>Bacteria</taxon>
        <taxon>Bacillati</taxon>
        <taxon>Actinomycetota</taxon>
        <taxon>Actinomycetes</taxon>
        <taxon>Micrococcales</taxon>
        <taxon>Microbacteriaceae</taxon>
        <taxon>Microbacterium</taxon>
    </lineage>
</organism>
<keyword evidence="3" id="KW-0238">DNA-binding</keyword>
<dbReference type="InterPro" id="IPR052021">
    <property type="entry name" value="Type-I_RS_S_subunit"/>
</dbReference>
<dbReference type="GO" id="GO:0003677">
    <property type="term" value="F:DNA binding"/>
    <property type="evidence" value="ECO:0007669"/>
    <property type="project" value="UniProtKB-KW"/>
</dbReference>
<keyword evidence="2" id="KW-0680">Restriction system</keyword>
<dbReference type="InterPro" id="IPR044946">
    <property type="entry name" value="Restrct_endonuc_typeI_TRD_sf"/>
</dbReference>
<protein>
    <submittedName>
        <fullName evidence="5">EcoKI restriction-modification system protein HsdS</fullName>
    </submittedName>
</protein>
<proteinExistence type="inferred from homology"/>
<sequence length="381" mass="42030">MTPAVESVKLVELLQRPATYGIVKAGEFQTTGIQMLRGGDIKDGKIGYGLPYVTKQKSSEFSRTVLQTGDVVIALVGYPGDSAVIPDRLVGANISRAVGLLRPGRRLLPEYLAQYLNSPVGRAEFLKPSAGSAQIVVNLADLNKLQVPLPGLHEQRQIAETLGDVDGLISSLEKQVAKKRDIKQGMMQELLTGRTRLPGFSGDWRSMKFAEMLSYQQPGRFLVSSTDYVSAGTPVLTAGKTFVLGYTTETTGIYDSPPVIIFDDFTTATKYVDFPFKAKSSAMKILRAKPGADLRFVFERMQLVDFVIVDHKRRWIGEYSKVEVDIPSTDEQRAIARVAEDADAEIAALERRLESAHAIKHGVMQKLLTRRTRLLAKEQIA</sequence>
<evidence type="ECO:0000256" key="2">
    <source>
        <dbReference type="ARBA" id="ARBA00022747"/>
    </source>
</evidence>
<reference evidence="5 6" key="1">
    <citation type="submission" date="2015-02" db="EMBL/GenBank/DDBJ databases">
        <title>Draft genome sequences of ten Microbacterium spp. with emphasis on heavy metal contaminated environments.</title>
        <authorList>
            <person name="Corretto E."/>
        </authorList>
    </citation>
    <scope>NUCLEOTIDE SEQUENCE [LARGE SCALE GENOMIC DNA]</scope>
    <source>
        <strain evidence="5 6">ARN176</strain>
    </source>
</reference>
<evidence type="ECO:0000256" key="1">
    <source>
        <dbReference type="ARBA" id="ARBA00010923"/>
    </source>
</evidence>
<evidence type="ECO:0000256" key="3">
    <source>
        <dbReference type="ARBA" id="ARBA00023125"/>
    </source>
</evidence>
<dbReference type="Proteomes" id="UP000033740">
    <property type="component" value="Unassembled WGS sequence"/>
</dbReference>
<name>A0A0F0LIZ2_9MICO</name>
<dbReference type="PANTHER" id="PTHR30408">
    <property type="entry name" value="TYPE-1 RESTRICTION ENZYME ECOKI SPECIFICITY PROTEIN"/>
    <property type="match status" value="1"/>
</dbReference>
<evidence type="ECO:0000259" key="4">
    <source>
        <dbReference type="Pfam" id="PF01420"/>
    </source>
</evidence>
<dbReference type="RefSeq" id="WP_052680271.1">
    <property type="nucleotide sequence ID" value="NZ_JYIX01000037.1"/>
</dbReference>
<dbReference type="SUPFAM" id="SSF116734">
    <property type="entry name" value="DNA methylase specificity domain"/>
    <property type="match status" value="2"/>
</dbReference>
<gene>
    <name evidence="5" type="ORF">RS86_02727</name>
</gene>
<dbReference type="InterPro" id="IPR000055">
    <property type="entry name" value="Restrct_endonuc_typeI_TRD"/>
</dbReference>
<dbReference type="Gene3D" id="3.90.220.20">
    <property type="entry name" value="DNA methylase specificity domains"/>
    <property type="match status" value="1"/>
</dbReference>
<accession>A0A0F0LIZ2</accession>
<dbReference type="CDD" id="cd17256">
    <property type="entry name" value="RMtype1_S_EcoJA65PI-TRD1-CR1_like"/>
    <property type="match status" value="1"/>
</dbReference>
<dbReference type="REBASE" id="115031">
    <property type="entry name" value="S.Msp176ORF2726P"/>
</dbReference>
<feature type="domain" description="Type I restriction modification DNA specificity" evidence="4">
    <location>
        <begin position="52"/>
        <end position="175"/>
    </location>
</feature>
<dbReference type="Gene3D" id="1.10.287.1120">
    <property type="entry name" value="Bipartite methylase S protein"/>
    <property type="match status" value="2"/>
</dbReference>
<keyword evidence="6" id="KW-1185">Reference proteome</keyword>
<evidence type="ECO:0000313" key="6">
    <source>
        <dbReference type="Proteomes" id="UP000033740"/>
    </source>
</evidence>
<comment type="similarity">
    <text evidence="1">Belongs to the type-I restriction system S methylase family.</text>
</comment>